<protein>
    <submittedName>
        <fullName evidence="3">Uncharacterized protein LOC109721903</fullName>
    </submittedName>
</protein>
<dbReference type="Proteomes" id="UP000515123">
    <property type="component" value="Linkage group 16"/>
</dbReference>
<sequence>MNKLSSMKYSGNGSIREHIMEMRDIAAQLTALEVTISDSFLVHFILNSLPSEYVQFQISYNTHRDKWSINELLTMCVQEEGRLIQEKQNAVNFISQKRQIKRVKNGKGKNDSERKNKEAPSDSQGQSSNWTPKCFFCKKNGDIKKDCQKYQKWLQNMGISESEKTQ</sequence>
<accession>A0A6P5GAU4</accession>
<dbReference type="Pfam" id="PF14223">
    <property type="entry name" value="Retrotran_gag_2"/>
    <property type="match status" value="1"/>
</dbReference>
<evidence type="ECO:0000256" key="1">
    <source>
        <dbReference type="SAM" id="MobiDB-lite"/>
    </source>
</evidence>
<gene>
    <name evidence="3" type="primary">LOC109721903</name>
</gene>
<reference evidence="2" key="1">
    <citation type="journal article" date="2015" name="Nat. Genet.">
        <title>The pineapple genome and the evolution of CAM photosynthesis.</title>
        <authorList>
            <person name="Ming R."/>
            <person name="VanBuren R."/>
            <person name="Wai C.M."/>
            <person name="Tang H."/>
            <person name="Schatz M.C."/>
            <person name="Bowers J.E."/>
            <person name="Lyons E."/>
            <person name="Wang M.L."/>
            <person name="Chen J."/>
            <person name="Biggers E."/>
            <person name="Zhang J."/>
            <person name="Huang L."/>
            <person name="Zhang L."/>
            <person name="Miao W."/>
            <person name="Zhang J."/>
            <person name="Ye Z."/>
            <person name="Miao C."/>
            <person name="Lin Z."/>
            <person name="Wang H."/>
            <person name="Zhou H."/>
            <person name="Yim W.C."/>
            <person name="Priest H.D."/>
            <person name="Zheng C."/>
            <person name="Woodhouse M."/>
            <person name="Edger P.P."/>
            <person name="Guyot R."/>
            <person name="Guo H.B."/>
            <person name="Guo H."/>
            <person name="Zheng G."/>
            <person name="Singh R."/>
            <person name="Sharma A."/>
            <person name="Min X."/>
            <person name="Zheng Y."/>
            <person name="Lee H."/>
            <person name="Gurtowski J."/>
            <person name="Sedlazeck F.J."/>
            <person name="Harkess A."/>
            <person name="McKain M.R."/>
            <person name="Liao Z."/>
            <person name="Fang J."/>
            <person name="Liu J."/>
            <person name="Zhang X."/>
            <person name="Zhang Q."/>
            <person name="Hu W."/>
            <person name="Qin Y."/>
            <person name="Wang K."/>
            <person name="Chen L.Y."/>
            <person name="Shirley N."/>
            <person name="Lin Y.R."/>
            <person name="Liu L.Y."/>
            <person name="Hernandez A.G."/>
            <person name="Wright C.L."/>
            <person name="Bulone V."/>
            <person name="Tuskan G.A."/>
            <person name="Heath K."/>
            <person name="Zee F."/>
            <person name="Moore P.H."/>
            <person name="Sunkar R."/>
            <person name="Leebens-Mack J.H."/>
            <person name="Mockler T."/>
            <person name="Bennetzen J.L."/>
            <person name="Freeling M."/>
            <person name="Sankoff D."/>
            <person name="Paterson A.H."/>
            <person name="Zhu X."/>
            <person name="Yang X."/>
            <person name="Smith J.A."/>
            <person name="Cushman J.C."/>
            <person name="Paull R.E."/>
            <person name="Yu Q."/>
        </authorList>
    </citation>
    <scope>NUCLEOTIDE SEQUENCE [LARGE SCALE GENOMIC DNA]</scope>
    <source>
        <strain evidence="2">cv. F153</strain>
    </source>
</reference>
<name>A0A6P5GAU4_ANACO</name>
<dbReference type="RefSeq" id="XP_020105304.1">
    <property type="nucleotide sequence ID" value="XM_020249715.1"/>
</dbReference>
<feature type="compositionally biased region" description="Basic and acidic residues" evidence="1">
    <location>
        <begin position="108"/>
        <end position="120"/>
    </location>
</feature>
<evidence type="ECO:0000313" key="3">
    <source>
        <dbReference type="RefSeq" id="XP_020105304.1"/>
    </source>
</evidence>
<dbReference type="AlphaFoldDB" id="A0A6P5GAU4"/>
<feature type="region of interest" description="Disordered" evidence="1">
    <location>
        <begin position="100"/>
        <end position="132"/>
    </location>
</feature>
<dbReference type="PANTHER" id="PTHR35317">
    <property type="entry name" value="OS04G0629600 PROTEIN"/>
    <property type="match status" value="1"/>
</dbReference>
<organism evidence="2 3">
    <name type="scientific">Ananas comosus</name>
    <name type="common">Pineapple</name>
    <name type="synonym">Ananas ananas</name>
    <dbReference type="NCBI Taxonomy" id="4615"/>
    <lineage>
        <taxon>Eukaryota</taxon>
        <taxon>Viridiplantae</taxon>
        <taxon>Streptophyta</taxon>
        <taxon>Embryophyta</taxon>
        <taxon>Tracheophyta</taxon>
        <taxon>Spermatophyta</taxon>
        <taxon>Magnoliopsida</taxon>
        <taxon>Liliopsida</taxon>
        <taxon>Poales</taxon>
        <taxon>Bromeliaceae</taxon>
        <taxon>Bromelioideae</taxon>
        <taxon>Ananas</taxon>
    </lineage>
</organism>
<dbReference type="PANTHER" id="PTHR35317:SF23">
    <property type="entry name" value="OS04G0629600 PROTEIN"/>
    <property type="match status" value="1"/>
</dbReference>
<keyword evidence="2" id="KW-1185">Reference proteome</keyword>
<reference evidence="3" key="2">
    <citation type="submission" date="2025-08" db="UniProtKB">
        <authorList>
            <consortium name="RefSeq"/>
        </authorList>
    </citation>
    <scope>IDENTIFICATION</scope>
    <source>
        <tissue evidence="3">Leaf</tissue>
    </source>
</reference>
<proteinExistence type="predicted"/>
<evidence type="ECO:0000313" key="2">
    <source>
        <dbReference type="Proteomes" id="UP000515123"/>
    </source>
</evidence>
<dbReference type="OrthoDB" id="682681at2759"/>
<dbReference type="GeneID" id="109721903"/>
<feature type="compositionally biased region" description="Polar residues" evidence="1">
    <location>
        <begin position="121"/>
        <end position="131"/>
    </location>
</feature>